<comment type="caution">
    <text evidence="1">The sequence shown here is derived from an EMBL/GenBank/DDBJ whole genome shotgun (WGS) entry which is preliminary data.</text>
</comment>
<dbReference type="AlphaFoldDB" id="A0A3L6TD26"/>
<protein>
    <submittedName>
        <fullName evidence="1">Uncharacterized protein</fullName>
    </submittedName>
</protein>
<organism evidence="1 2">
    <name type="scientific">Panicum miliaceum</name>
    <name type="common">Proso millet</name>
    <name type="synonym">Broomcorn millet</name>
    <dbReference type="NCBI Taxonomy" id="4540"/>
    <lineage>
        <taxon>Eukaryota</taxon>
        <taxon>Viridiplantae</taxon>
        <taxon>Streptophyta</taxon>
        <taxon>Embryophyta</taxon>
        <taxon>Tracheophyta</taxon>
        <taxon>Spermatophyta</taxon>
        <taxon>Magnoliopsida</taxon>
        <taxon>Liliopsida</taxon>
        <taxon>Poales</taxon>
        <taxon>Poaceae</taxon>
        <taxon>PACMAD clade</taxon>
        <taxon>Panicoideae</taxon>
        <taxon>Panicodae</taxon>
        <taxon>Paniceae</taxon>
        <taxon>Panicinae</taxon>
        <taxon>Panicum</taxon>
        <taxon>Panicum sect. Panicum</taxon>
    </lineage>
</organism>
<dbReference type="Proteomes" id="UP000275267">
    <property type="component" value="Unassembled WGS sequence"/>
</dbReference>
<dbReference type="EMBL" id="PQIB02000002">
    <property type="protein sequence ID" value="RLN35203.1"/>
    <property type="molecule type" value="Genomic_DNA"/>
</dbReference>
<gene>
    <name evidence="1" type="ORF">C2845_PM03G13260</name>
</gene>
<name>A0A3L6TD26_PANMI</name>
<evidence type="ECO:0000313" key="1">
    <source>
        <dbReference type="EMBL" id="RLN35203.1"/>
    </source>
</evidence>
<proteinExistence type="predicted"/>
<evidence type="ECO:0000313" key="2">
    <source>
        <dbReference type="Proteomes" id="UP000275267"/>
    </source>
</evidence>
<accession>A0A3L6TD26</accession>
<dbReference type="OrthoDB" id="691180at2759"/>
<keyword evidence="2" id="KW-1185">Reference proteome</keyword>
<dbReference type="STRING" id="4540.A0A3L6TD26"/>
<sequence length="175" mass="18867">MKSTALIAPLPLLTSRSRSKPLSPASTRARRPASIPFSYGSGRVVLFSRRGREYAGVGSLVSAAAATGEGAGGGSEAILLSVQGMMYDGCAASVKWILESQGSASAPSMHRREMVSTCKSSLSKQQKKRLDTAVMLVSWMLWKERNARVFSNAELTVNLLLQEIYSEGNLVPSWR</sequence>
<reference evidence="2" key="1">
    <citation type="journal article" date="2019" name="Nat. Commun.">
        <title>The genome of broomcorn millet.</title>
        <authorList>
            <person name="Zou C."/>
            <person name="Miki D."/>
            <person name="Li D."/>
            <person name="Tang Q."/>
            <person name="Xiao L."/>
            <person name="Rajput S."/>
            <person name="Deng P."/>
            <person name="Jia W."/>
            <person name="Huang R."/>
            <person name="Zhang M."/>
            <person name="Sun Y."/>
            <person name="Hu J."/>
            <person name="Fu X."/>
            <person name="Schnable P.S."/>
            <person name="Li F."/>
            <person name="Zhang H."/>
            <person name="Feng B."/>
            <person name="Zhu X."/>
            <person name="Liu R."/>
            <person name="Schnable J.C."/>
            <person name="Zhu J.-K."/>
            <person name="Zhang H."/>
        </authorList>
    </citation>
    <scope>NUCLEOTIDE SEQUENCE [LARGE SCALE GENOMIC DNA]</scope>
</reference>